<dbReference type="InterPro" id="IPR036979">
    <property type="entry name" value="CM_dom_sf"/>
</dbReference>
<evidence type="ECO:0000313" key="4">
    <source>
        <dbReference type="Proteomes" id="UP001596500"/>
    </source>
</evidence>
<dbReference type="Proteomes" id="UP001596500">
    <property type="component" value="Unassembled WGS sequence"/>
</dbReference>
<sequence length="102" mass="11980">MEKWASAEKVMLGKPRSMPELREEMNRINEQMLRLLNERAQVAVEIGEVKKRTGQPIVDGKREREIIAKMQEKNQGPVTDEQVARFFDQLFQIAKELQAERR</sequence>
<gene>
    <name evidence="3" type="ORF">ACFQNG_12920</name>
</gene>
<dbReference type="PROSITE" id="PS51168">
    <property type="entry name" value="CHORISMATE_MUT_2"/>
    <property type="match status" value="1"/>
</dbReference>
<dbReference type="InterPro" id="IPR051331">
    <property type="entry name" value="Chorismate_mutase-related"/>
</dbReference>
<dbReference type="GO" id="GO:0004106">
    <property type="term" value="F:chorismate mutase activity"/>
    <property type="evidence" value="ECO:0007669"/>
    <property type="project" value="UniProtKB-EC"/>
</dbReference>
<dbReference type="InterPro" id="IPR002701">
    <property type="entry name" value="CM_II_prokaryot"/>
</dbReference>
<dbReference type="EMBL" id="JBHTBW010000044">
    <property type="protein sequence ID" value="MFC7441995.1"/>
    <property type="molecule type" value="Genomic_DNA"/>
</dbReference>
<reference evidence="4" key="1">
    <citation type="journal article" date="2019" name="Int. J. Syst. Evol. Microbiol.">
        <title>The Global Catalogue of Microorganisms (GCM) 10K type strain sequencing project: providing services to taxonomists for standard genome sequencing and annotation.</title>
        <authorList>
            <consortium name="The Broad Institute Genomics Platform"/>
            <consortium name="The Broad Institute Genome Sequencing Center for Infectious Disease"/>
            <person name="Wu L."/>
            <person name="Ma J."/>
        </authorList>
    </citation>
    <scope>NUCLEOTIDE SEQUENCE [LARGE SCALE GENOMIC DNA]</scope>
    <source>
        <strain evidence="4">CGMCC 1.12942</strain>
    </source>
</reference>
<dbReference type="SUPFAM" id="SSF48600">
    <property type="entry name" value="Chorismate mutase II"/>
    <property type="match status" value="1"/>
</dbReference>
<evidence type="ECO:0000259" key="2">
    <source>
        <dbReference type="PROSITE" id="PS51168"/>
    </source>
</evidence>
<accession>A0ABW2RLZ3</accession>
<evidence type="ECO:0000256" key="1">
    <source>
        <dbReference type="ARBA" id="ARBA00023235"/>
    </source>
</evidence>
<dbReference type="PANTHER" id="PTHR38041:SF1">
    <property type="entry name" value="CHORISMATE MUTASE"/>
    <property type="match status" value="1"/>
</dbReference>
<dbReference type="PANTHER" id="PTHR38041">
    <property type="entry name" value="CHORISMATE MUTASE"/>
    <property type="match status" value="1"/>
</dbReference>
<comment type="caution">
    <text evidence="3">The sequence shown here is derived from an EMBL/GenBank/DDBJ whole genome shotgun (WGS) entry which is preliminary data.</text>
</comment>
<dbReference type="RefSeq" id="WP_379865578.1">
    <property type="nucleotide sequence ID" value="NZ_JBHTBW010000044.1"/>
</dbReference>
<dbReference type="Pfam" id="PF01817">
    <property type="entry name" value="CM_2"/>
    <property type="match status" value="1"/>
</dbReference>
<keyword evidence="1 3" id="KW-0413">Isomerase</keyword>
<organism evidence="3 4">
    <name type="scientific">Laceyella putida</name>
    <dbReference type="NCBI Taxonomy" id="110101"/>
    <lineage>
        <taxon>Bacteria</taxon>
        <taxon>Bacillati</taxon>
        <taxon>Bacillota</taxon>
        <taxon>Bacilli</taxon>
        <taxon>Bacillales</taxon>
        <taxon>Thermoactinomycetaceae</taxon>
        <taxon>Laceyella</taxon>
    </lineage>
</organism>
<name>A0ABW2RLZ3_9BACL</name>
<evidence type="ECO:0000313" key="3">
    <source>
        <dbReference type="EMBL" id="MFC7441995.1"/>
    </source>
</evidence>
<dbReference type="SMART" id="SM00830">
    <property type="entry name" value="CM_2"/>
    <property type="match status" value="1"/>
</dbReference>
<dbReference type="InterPro" id="IPR036263">
    <property type="entry name" value="Chorismate_II_sf"/>
</dbReference>
<dbReference type="Gene3D" id="1.20.59.10">
    <property type="entry name" value="Chorismate mutase"/>
    <property type="match status" value="1"/>
</dbReference>
<keyword evidence="4" id="KW-1185">Reference proteome</keyword>
<dbReference type="EC" id="5.4.99.5" evidence="3"/>
<protein>
    <submittedName>
        <fullName evidence="3">Chorismate mutase</fullName>
        <ecNumber evidence="3">5.4.99.5</ecNumber>
    </submittedName>
</protein>
<proteinExistence type="predicted"/>
<feature type="domain" description="Chorismate mutase" evidence="2">
    <location>
        <begin position="12"/>
        <end position="102"/>
    </location>
</feature>